<feature type="domain" description="B box-type" evidence="3">
    <location>
        <begin position="3"/>
        <end position="53"/>
    </location>
</feature>
<gene>
    <name evidence="4" type="ORF">MEDL_61633</name>
</gene>
<evidence type="ECO:0000259" key="3">
    <source>
        <dbReference type="PROSITE" id="PS50119"/>
    </source>
</evidence>
<keyword evidence="5" id="KW-1185">Reference proteome</keyword>
<dbReference type="InterPro" id="IPR000315">
    <property type="entry name" value="Znf_B-box"/>
</dbReference>
<dbReference type="OrthoDB" id="6121460at2759"/>
<name>A0A8S3UWE7_MYTED</name>
<reference evidence="4" key="1">
    <citation type="submission" date="2021-03" db="EMBL/GenBank/DDBJ databases">
        <authorList>
            <person name="Bekaert M."/>
        </authorList>
    </citation>
    <scope>NUCLEOTIDE SEQUENCE</scope>
</reference>
<keyword evidence="1" id="KW-0479">Metal-binding</keyword>
<dbReference type="PANTHER" id="PTHR25462">
    <property type="entry name" value="BONUS, ISOFORM C-RELATED"/>
    <property type="match status" value="1"/>
</dbReference>
<dbReference type="AlphaFoldDB" id="A0A8S3UWE7"/>
<dbReference type="InterPro" id="IPR047153">
    <property type="entry name" value="TRIM45/56/19-like"/>
</dbReference>
<comment type="caution">
    <text evidence="4">The sequence shown here is derived from an EMBL/GenBank/DDBJ whole genome shotgun (WGS) entry which is preliminary data.</text>
</comment>
<keyword evidence="1" id="KW-0863">Zinc-finger</keyword>
<dbReference type="EMBL" id="CAJPWZ010003016">
    <property type="protein sequence ID" value="CAG2249885.1"/>
    <property type="molecule type" value="Genomic_DNA"/>
</dbReference>
<protein>
    <recommendedName>
        <fullName evidence="3">B box-type domain-containing protein</fullName>
    </recommendedName>
</protein>
<evidence type="ECO:0000256" key="2">
    <source>
        <dbReference type="SAM" id="Coils"/>
    </source>
</evidence>
<evidence type="ECO:0000313" key="4">
    <source>
        <dbReference type="EMBL" id="CAG2249885.1"/>
    </source>
</evidence>
<dbReference type="Gene3D" id="3.30.160.60">
    <property type="entry name" value="Classic Zinc Finger"/>
    <property type="match status" value="1"/>
</dbReference>
<dbReference type="Proteomes" id="UP000683360">
    <property type="component" value="Unassembled WGS sequence"/>
</dbReference>
<evidence type="ECO:0000313" key="5">
    <source>
        <dbReference type="Proteomes" id="UP000683360"/>
    </source>
</evidence>
<feature type="domain" description="B box-type" evidence="3">
    <location>
        <begin position="65"/>
        <end position="104"/>
    </location>
</feature>
<dbReference type="SUPFAM" id="SSF57845">
    <property type="entry name" value="B-box zinc-binding domain"/>
    <property type="match status" value="1"/>
</dbReference>
<proteinExistence type="predicted"/>
<organism evidence="4 5">
    <name type="scientific">Mytilus edulis</name>
    <name type="common">Blue mussel</name>
    <dbReference type="NCBI Taxonomy" id="6550"/>
    <lineage>
        <taxon>Eukaryota</taxon>
        <taxon>Metazoa</taxon>
        <taxon>Spiralia</taxon>
        <taxon>Lophotrochozoa</taxon>
        <taxon>Mollusca</taxon>
        <taxon>Bivalvia</taxon>
        <taxon>Autobranchia</taxon>
        <taxon>Pteriomorphia</taxon>
        <taxon>Mytilida</taxon>
        <taxon>Mytiloidea</taxon>
        <taxon>Mytilidae</taxon>
        <taxon>Mytilinae</taxon>
        <taxon>Mytilus</taxon>
    </lineage>
</organism>
<dbReference type="PROSITE" id="PS50119">
    <property type="entry name" value="ZF_BBOX"/>
    <property type="match status" value="2"/>
</dbReference>
<keyword evidence="1" id="KW-0862">Zinc</keyword>
<evidence type="ECO:0000256" key="1">
    <source>
        <dbReference type="PROSITE-ProRule" id="PRU00024"/>
    </source>
</evidence>
<accession>A0A8S3UWE7</accession>
<dbReference type="GO" id="GO:0061630">
    <property type="term" value="F:ubiquitin protein ligase activity"/>
    <property type="evidence" value="ECO:0007669"/>
    <property type="project" value="TreeGrafter"/>
</dbReference>
<dbReference type="GO" id="GO:0008270">
    <property type="term" value="F:zinc ion binding"/>
    <property type="evidence" value="ECO:0007669"/>
    <property type="project" value="UniProtKB-KW"/>
</dbReference>
<keyword evidence="2" id="KW-0175">Coiled coil</keyword>
<sequence>MASNTSICGICSLRHITRTSEHWCPQCEEALCDECKDHHELLKATRRHEPIPMYSYKSLPSFIADIQQSCVYHNEQYQLYCTEHNLPICIKCIKDHQKCTVIPLEEVTNNVKFTEQFQNLETRLEDLLQNIDQIKKDRKANVVSIEEMKKRHVAEIQHIRVEINKHLDNLGKQIIKDVEEKEGQCKENIQKALSPVKEKETMINQCQMNLQNIKQHASDFQTFLGMRELEVAVDENEQ</sequence>
<dbReference type="PANTHER" id="PTHR25462:SF296">
    <property type="entry name" value="MEIOTIC P26, ISOFORM F"/>
    <property type="match status" value="1"/>
</dbReference>
<feature type="coiled-coil region" evidence="2">
    <location>
        <begin position="110"/>
        <end position="137"/>
    </location>
</feature>